<dbReference type="AlphaFoldDB" id="A0A2T3IEP5"/>
<evidence type="ECO:0000313" key="1">
    <source>
        <dbReference type="EMBL" id="PSU23057.1"/>
    </source>
</evidence>
<protein>
    <submittedName>
        <fullName evidence="1">Uncharacterized protein</fullName>
    </submittedName>
</protein>
<dbReference type="RefSeq" id="WP_065177086.1">
    <property type="nucleotide sequence ID" value="NZ_LZFA01000048.1"/>
</dbReference>
<sequence>MAEKALFHQVHMKNGHKSWWDVVPAQSAKHAAACFQNNDIAVINVDCLGWCLVELAWDGNNVVFRANTDVCDCYFEPGVLGYDFLMNYFQVAVGEIMESVRESYDY</sequence>
<organism evidence="1 2">
    <name type="scientific">Photobacterium aquimaris</name>
    <dbReference type="NCBI Taxonomy" id="512643"/>
    <lineage>
        <taxon>Bacteria</taxon>
        <taxon>Pseudomonadati</taxon>
        <taxon>Pseudomonadota</taxon>
        <taxon>Gammaproteobacteria</taxon>
        <taxon>Vibrionales</taxon>
        <taxon>Vibrionaceae</taxon>
        <taxon>Photobacterium</taxon>
    </lineage>
</organism>
<evidence type="ECO:0000313" key="2">
    <source>
        <dbReference type="Proteomes" id="UP000240254"/>
    </source>
</evidence>
<accession>A0A2T3IEP5</accession>
<proteinExistence type="predicted"/>
<gene>
    <name evidence="1" type="ORF">CTM88_20035</name>
</gene>
<name>A0A2T3IEP5_9GAMM</name>
<dbReference type="Proteomes" id="UP000240254">
    <property type="component" value="Unassembled WGS sequence"/>
</dbReference>
<comment type="caution">
    <text evidence="1">The sequence shown here is derived from an EMBL/GenBank/DDBJ whole genome shotgun (WGS) entry which is preliminary data.</text>
</comment>
<dbReference type="EMBL" id="PYMK01000034">
    <property type="protein sequence ID" value="PSU23057.1"/>
    <property type="molecule type" value="Genomic_DNA"/>
</dbReference>
<reference evidence="1 2" key="1">
    <citation type="submission" date="2018-03" db="EMBL/GenBank/DDBJ databases">
        <title>Whole genome sequencing of Histamine producing bacteria.</title>
        <authorList>
            <person name="Butler K."/>
        </authorList>
    </citation>
    <scope>NUCLEOTIDE SEQUENCE [LARGE SCALE GENOMIC DNA]</scope>
    <source>
        <strain evidence="1 2">BS2</strain>
    </source>
</reference>